<protein>
    <recommendedName>
        <fullName evidence="1">Microbial-type PARG catalytic domain-containing protein</fullName>
    </recommendedName>
</protein>
<dbReference type="InterPro" id="IPR012664">
    <property type="entry name" value="CHP02452"/>
</dbReference>
<feature type="domain" description="Microbial-type PARG catalytic" evidence="1">
    <location>
        <begin position="93"/>
        <end position="192"/>
    </location>
</feature>
<sequence length="331" mass="35789">MCLKISSMAKIFVCQSCTAHGRCIVTRRCGAGLYNGSDLLDSHKHSKKQTTRCLPKTERSQLARKTINQHIPDVVQASARARSGVRSSKVLRDLKPHEPKIHAKNPSTFPKVTVVEGDTLEVAFPMCTDGGGSVAVLSMASELRPGGGFLSGANSQEESLCMRTTLYASLQEDFYRLPELGCVYTQDVCVFRGSYGDSQPKGASDVNPAANWWFVDVISCAAVRGPDVDNHGSYCDPAQRDLMREKIKCVFRAAAMHGCRRLVLGAFGCGAFGNPPAEVAQLFRRVLLGRDGSGVGNRGGEFVGCFDEVTFAIKGGRRDTLPAFEAAFAIN</sequence>
<reference evidence="2" key="1">
    <citation type="submission" date="2020-05" db="EMBL/GenBank/DDBJ databases">
        <title>Mycena genomes resolve the evolution of fungal bioluminescence.</title>
        <authorList>
            <person name="Tsai I.J."/>
        </authorList>
    </citation>
    <scope>NUCLEOTIDE SEQUENCE</scope>
    <source>
        <strain evidence="2">160909Yilan</strain>
    </source>
</reference>
<dbReference type="Proteomes" id="UP000623467">
    <property type="component" value="Unassembled WGS sequence"/>
</dbReference>
<dbReference type="Gene3D" id="3.40.220.10">
    <property type="entry name" value="Leucine Aminopeptidase, subunit E, domain 1"/>
    <property type="match status" value="1"/>
</dbReference>
<evidence type="ECO:0000313" key="3">
    <source>
        <dbReference type="Proteomes" id="UP000623467"/>
    </source>
</evidence>
<comment type="caution">
    <text evidence="2">The sequence shown here is derived from an EMBL/GenBank/DDBJ whole genome shotgun (WGS) entry which is preliminary data.</text>
</comment>
<dbReference type="InterPro" id="IPR043472">
    <property type="entry name" value="Macro_dom-like"/>
</dbReference>
<accession>A0A8H7D8Y2</accession>
<dbReference type="OrthoDB" id="9985428at2759"/>
<dbReference type="EMBL" id="JACAZH010000006">
    <property type="protein sequence ID" value="KAF7366639.1"/>
    <property type="molecule type" value="Genomic_DNA"/>
</dbReference>
<dbReference type="NCBIfam" id="TIGR02452">
    <property type="entry name" value="TIGR02452 family protein"/>
    <property type="match status" value="1"/>
</dbReference>
<dbReference type="PANTHER" id="PTHR35596">
    <property type="entry name" value="DUF2263 DOMAIN-CONTAINING PROTEIN"/>
    <property type="match status" value="1"/>
</dbReference>
<dbReference type="InterPro" id="IPR019261">
    <property type="entry name" value="PARG_cat_microbial"/>
</dbReference>
<name>A0A8H7D8Y2_9AGAR</name>
<evidence type="ECO:0000313" key="2">
    <source>
        <dbReference type="EMBL" id="KAF7366639.1"/>
    </source>
</evidence>
<evidence type="ECO:0000259" key="1">
    <source>
        <dbReference type="Pfam" id="PF10021"/>
    </source>
</evidence>
<dbReference type="AlphaFoldDB" id="A0A8H7D8Y2"/>
<dbReference type="PANTHER" id="PTHR35596:SF1">
    <property type="entry name" value="MICROBIAL-TYPE PARG CATALYTIC DOMAIN-CONTAINING PROTEIN"/>
    <property type="match status" value="1"/>
</dbReference>
<keyword evidence="3" id="KW-1185">Reference proteome</keyword>
<dbReference type="Pfam" id="PF10021">
    <property type="entry name" value="PARG_cat_microb"/>
    <property type="match status" value="1"/>
</dbReference>
<proteinExistence type="predicted"/>
<organism evidence="2 3">
    <name type="scientific">Mycena sanguinolenta</name>
    <dbReference type="NCBI Taxonomy" id="230812"/>
    <lineage>
        <taxon>Eukaryota</taxon>
        <taxon>Fungi</taxon>
        <taxon>Dikarya</taxon>
        <taxon>Basidiomycota</taxon>
        <taxon>Agaricomycotina</taxon>
        <taxon>Agaricomycetes</taxon>
        <taxon>Agaricomycetidae</taxon>
        <taxon>Agaricales</taxon>
        <taxon>Marasmiineae</taxon>
        <taxon>Mycenaceae</taxon>
        <taxon>Mycena</taxon>
    </lineage>
</organism>
<gene>
    <name evidence="2" type="ORF">MSAN_00921800</name>
</gene>
<dbReference type="SUPFAM" id="SSF52949">
    <property type="entry name" value="Macro domain-like"/>
    <property type="match status" value="1"/>
</dbReference>